<dbReference type="PANTHER" id="PTHR35482:SF1">
    <property type="entry name" value="CYTOCHROME C OXIDASE SUBUNIT"/>
    <property type="match status" value="1"/>
</dbReference>
<gene>
    <name evidence="2" type="ORF">PTTT1_LOCUS12186</name>
</gene>
<dbReference type="InterPro" id="IPR011990">
    <property type="entry name" value="TPR-like_helical_dom_sf"/>
</dbReference>
<feature type="compositionally biased region" description="Low complexity" evidence="1">
    <location>
        <begin position="187"/>
        <end position="199"/>
    </location>
</feature>
<evidence type="ECO:0000313" key="2">
    <source>
        <dbReference type="EMBL" id="CAG9280093.1"/>
    </source>
</evidence>
<dbReference type="Proteomes" id="UP000836788">
    <property type="component" value="Chromosome 12"/>
</dbReference>
<name>A0A8J9SZ57_PHATR</name>
<organism evidence="2">
    <name type="scientific">Phaeodactylum tricornutum</name>
    <name type="common">Diatom</name>
    <dbReference type="NCBI Taxonomy" id="2850"/>
    <lineage>
        <taxon>Eukaryota</taxon>
        <taxon>Sar</taxon>
        <taxon>Stramenopiles</taxon>
        <taxon>Ochrophyta</taxon>
        <taxon>Bacillariophyta</taxon>
        <taxon>Bacillariophyceae</taxon>
        <taxon>Bacillariophycidae</taxon>
        <taxon>Naviculales</taxon>
        <taxon>Phaeodactylaceae</taxon>
        <taxon>Phaeodactylum</taxon>
    </lineage>
</organism>
<protein>
    <submittedName>
        <fullName evidence="2">Uncharacterized protein</fullName>
    </submittedName>
</protein>
<proteinExistence type="predicted"/>
<feature type="compositionally biased region" description="Basic residues" evidence="1">
    <location>
        <begin position="107"/>
        <end position="119"/>
    </location>
</feature>
<sequence>MRSIRTRLTFEGRPLCQWTKVKFGTLLLVSLLWDGLVSLTRTFHNGSISTTTNRRLPLLVQAYVSVPLKPRTRRDEAFPSSTTTPPPRIPCSLSAQPNPREAEIRRKIAQLRRQGKLRKQQQPSEWDLDDDLDGDGNTSTENETAPQTSPRDTYATKVRDRLGPTKSKLLGFVDDNESASDSKSDELTVSSSSSSSSTSGRVQIGTLEPSQVDDERSSSEKYQRANMESTQSPNWIDPSLFDEDEDTQYEADQDEESLIDLVAEKMMEQQLREKSEKDRALMEETRARLQALELERRVETAEPPLSSTSVTQLTSGVGGSWDKNETAATQDVYQPKMGSWGAFPRPRDISKAYGGGRRIGPGFSNEQARVESTAATRERLQRYREKVGIEVESEKLHADEISEALRIGSLAMERGIYSTAVSALEKVTRYCSSNSKVGSKVFLELAMAYEAVGRTEEAIAVYTTLSKCRMEDIKHNAKRLLYGLEAMQFMQKNVKSSEFSRKRAKNVFVDTTGLANIAEAFDDKYNMAYLDLEKGNYYKKLTEAVVRSPREARQILLKAVGAGEVPRLRIVQALRSLARQFDDLLQAEIESSTIQEPVAIMDGKPILKRPVEEKDDVENMIAGMDDFLLGTPEQMMTNIDGEWRLQLLADKQGDGVKFFNNTVSWQQVDIAKMTFRASSSAGLVTIQQAGEVSFNEKRRVLRRTSVQVSGGGVFTGLFGGMNTGAPAAVSLPRQIITVDSTLLITRGVPSKLGRGKDDERDYFAVWRRVESGTFSRP</sequence>
<feature type="region of interest" description="Disordered" evidence="1">
    <location>
        <begin position="300"/>
        <end position="323"/>
    </location>
</feature>
<dbReference type="SUPFAM" id="SSF48452">
    <property type="entry name" value="TPR-like"/>
    <property type="match status" value="1"/>
</dbReference>
<dbReference type="Gene3D" id="1.25.40.10">
    <property type="entry name" value="Tetratricopeptide repeat domain"/>
    <property type="match status" value="1"/>
</dbReference>
<dbReference type="PANTHER" id="PTHR35482">
    <property type="entry name" value="CYTOCHROME C OXIDASE SUBUNIT"/>
    <property type="match status" value="1"/>
</dbReference>
<dbReference type="AlphaFoldDB" id="A0A8J9SZ57"/>
<feature type="compositionally biased region" description="Polar residues" evidence="1">
    <location>
        <begin position="305"/>
        <end position="315"/>
    </location>
</feature>
<feature type="compositionally biased region" description="Basic and acidic residues" evidence="1">
    <location>
        <begin position="213"/>
        <end position="223"/>
    </location>
</feature>
<reference evidence="2" key="1">
    <citation type="submission" date="2022-02" db="EMBL/GenBank/DDBJ databases">
        <authorList>
            <person name="Giguere J D."/>
        </authorList>
    </citation>
    <scope>NUCLEOTIDE SEQUENCE</scope>
    <source>
        <strain evidence="2">CCAP 1055/1</strain>
    </source>
</reference>
<accession>A0A8J9SZ57</accession>
<feature type="compositionally biased region" description="Polar residues" evidence="1">
    <location>
        <begin position="137"/>
        <end position="151"/>
    </location>
</feature>
<feature type="region of interest" description="Disordered" evidence="1">
    <location>
        <begin position="71"/>
        <end position="241"/>
    </location>
</feature>
<dbReference type="EMBL" id="OU594953">
    <property type="protein sequence ID" value="CAG9280093.1"/>
    <property type="molecule type" value="Genomic_DNA"/>
</dbReference>
<evidence type="ECO:0000256" key="1">
    <source>
        <dbReference type="SAM" id="MobiDB-lite"/>
    </source>
</evidence>